<name>A0ABD1F0S2_HYPHA</name>
<evidence type="ECO:0000256" key="6">
    <source>
        <dbReference type="ARBA" id="ARBA00022989"/>
    </source>
</evidence>
<keyword evidence="12" id="KW-1185">Reference proteome</keyword>
<protein>
    <submittedName>
        <fullName evidence="11">Uncharacterized protein</fullName>
    </submittedName>
</protein>
<keyword evidence="2" id="KW-1003">Cell membrane</keyword>
<evidence type="ECO:0000256" key="7">
    <source>
        <dbReference type="ARBA" id="ARBA00023136"/>
    </source>
</evidence>
<organism evidence="11 12">
    <name type="scientific">Hypothenemus hampei</name>
    <name type="common">Coffee berry borer</name>
    <dbReference type="NCBI Taxonomy" id="57062"/>
    <lineage>
        <taxon>Eukaryota</taxon>
        <taxon>Metazoa</taxon>
        <taxon>Ecdysozoa</taxon>
        <taxon>Arthropoda</taxon>
        <taxon>Hexapoda</taxon>
        <taxon>Insecta</taxon>
        <taxon>Pterygota</taxon>
        <taxon>Neoptera</taxon>
        <taxon>Endopterygota</taxon>
        <taxon>Coleoptera</taxon>
        <taxon>Polyphaga</taxon>
        <taxon>Cucujiformia</taxon>
        <taxon>Curculionidae</taxon>
        <taxon>Scolytinae</taxon>
        <taxon>Hypothenemus</taxon>
    </lineage>
</organism>
<dbReference type="Pfam" id="PF02949">
    <property type="entry name" value="7tm_6"/>
    <property type="match status" value="1"/>
</dbReference>
<evidence type="ECO:0000256" key="2">
    <source>
        <dbReference type="ARBA" id="ARBA00022475"/>
    </source>
</evidence>
<dbReference type="InterPro" id="IPR004117">
    <property type="entry name" value="7tm6_olfct_rcpt"/>
</dbReference>
<dbReference type="PANTHER" id="PTHR21137">
    <property type="entry name" value="ODORANT RECEPTOR"/>
    <property type="match status" value="1"/>
</dbReference>
<dbReference type="GO" id="GO:0007165">
    <property type="term" value="P:signal transduction"/>
    <property type="evidence" value="ECO:0007669"/>
    <property type="project" value="UniProtKB-KW"/>
</dbReference>
<comment type="subcellular location">
    <subcellularLocation>
        <location evidence="1">Cell membrane</location>
        <topology evidence="1">Multi-pass membrane protein</topology>
    </subcellularLocation>
</comment>
<evidence type="ECO:0000256" key="1">
    <source>
        <dbReference type="ARBA" id="ARBA00004651"/>
    </source>
</evidence>
<feature type="transmembrane region" description="Helical" evidence="10">
    <location>
        <begin position="152"/>
        <end position="169"/>
    </location>
</feature>
<dbReference type="GO" id="GO:0005886">
    <property type="term" value="C:plasma membrane"/>
    <property type="evidence" value="ECO:0007669"/>
    <property type="project" value="UniProtKB-SubCell"/>
</dbReference>
<keyword evidence="7 10" id="KW-0472">Membrane</keyword>
<keyword evidence="4 10" id="KW-0812">Transmembrane</keyword>
<evidence type="ECO:0000313" key="11">
    <source>
        <dbReference type="EMBL" id="KAL1506464.1"/>
    </source>
</evidence>
<evidence type="ECO:0000256" key="9">
    <source>
        <dbReference type="ARBA" id="ARBA00023224"/>
    </source>
</evidence>
<evidence type="ECO:0000256" key="8">
    <source>
        <dbReference type="ARBA" id="ARBA00023170"/>
    </source>
</evidence>
<dbReference type="PANTHER" id="PTHR21137:SF35">
    <property type="entry name" value="ODORANT RECEPTOR 19A-RELATED"/>
    <property type="match status" value="1"/>
</dbReference>
<proteinExistence type="predicted"/>
<feature type="transmembrane region" description="Helical" evidence="10">
    <location>
        <begin position="116"/>
        <end position="140"/>
    </location>
</feature>
<keyword evidence="3" id="KW-0716">Sensory transduction</keyword>
<evidence type="ECO:0000256" key="5">
    <source>
        <dbReference type="ARBA" id="ARBA00022725"/>
    </source>
</evidence>
<keyword evidence="6 10" id="KW-1133">Transmembrane helix</keyword>
<accession>A0ABD1F0S2</accession>
<feature type="transmembrane region" description="Helical" evidence="10">
    <location>
        <begin position="38"/>
        <end position="66"/>
    </location>
</feature>
<dbReference type="Proteomes" id="UP001566132">
    <property type="component" value="Unassembled WGS sequence"/>
</dbReference>
<evidence type="ECO:0000256" key="3">
    <source>
        <dbReference type="ARBA" id="ARBA00022606"/>
    </source>
</evidence>
<keyword evidence="5" id="KW-0552">Olfaction</keyword>
<keyword evidence="8" id="KW-0675">Receptor</keyword>
<evidence type="ECO:0000313" key="12">
    <source>
        <dbReference type="Proteomes" id="UP001566132"/>
    </source>
</evidence>
<dbReference type="GO" id="GO:0007608">
    <property type="term" value="P:sensory perception of smell"/>
    <property type="evidence" value="ECO:0007669"/>
    <property type="project" value="UniProtKB-KW"/>
</dbReference>
<sequence>MKISVLVVDPSKPLPMDFPHFNDGPFHIPFYIYEMVSLLVAAFCHIAMDMLFVGLTTVALVQLIILNNKLMDKNKNIKYSKFYCDGNRHKLTVEYIKECCEHYIEIEGFLENIENIFSVILFIQLGISVFAICNGGLLLISVKIFSLQGLSVIFYTMALFIELGIYCWFGNNVYFESLKVIHSCSLSHWYEESNGVKKMLLILMERTKQPLQIKALNFTTILKWSYSYFALLNHFTNKFPFK</sequence>
<reference evidence="11 12" key="1">
    <citation type="submission" date="2024-05" db="EMBL/GenBank/DDBJ databases">
        <title>Genetic variation in Jamaican populations of the coffee berry borer (Hypothenemus hampei).</title>
        <authorList>
            <person name="Errbii M."/>
            <person name="Myrie A."/>
        </authorList>
    </citation>
    <scope>NUCLEOTIDE SEQUENCE [LARGE SCALE GENOMIC DNA]</scope>
    <source>
        <strain evidence="11">JA-Hopewell-2020-01-JO</strain>
        <tissue evidence="11">Whole body</tissue>
    </source>
</reference>
<gene>
    <name evidence="11" type="ORF">ABEB36_005827</name>
</gene>
<dbReference type="AlphaFoldDB" id="A0ABD1F0S2"/>
<evidence type="ECO:0000256" key="10">
    <source>
        <dbReference type="SAM" id="Phobius"/>
    </source>
</evidence>
<keyword evidence="9" id="KW-0807">Transducer</keyword>
<evidence type="ECO:0000256" key="4">
    <source>
        <dbReference type="ARBA" id="ARBA00022692"/>
    </source>
</evidence>
<dbReference type="EMBL" id="JBDJPC010000004">
    <property type="protein sequence ID" value="KAL1506464.1"/>
    <property type="molecule type" value="Genomic_DNA"/>
</dbReference>
<comment type="caution">
    <text evidence="11">The sequence shown here is derived from an EMBL/GenBank/DDBJ whole genome shotgun (WGS) entry which is preliminary data.</text>
</comment>